<dbReference type="KEGG" id="ahel:Q31a_33300"/>
<accession>A0A518G8S9</accession>
<keyword evidence="2" id="KW-1185">Reference proteome</keyword>
<name>A0A518G8S9_9BACT</name>
<sequence length="239" mass="26438">MTTPWEIEAQCVVGRSPGAADSDLQLRVVPGAPTSFAQLVRGAEAECIWELLSVTPLPEHSSKTEEVYVRGNDLIARYAESSGDQFAYGLYWQWLERSAKVDWGLELWMSVQTGLLDASPVLAVSSKSLSSGQWEVYQHRTLSGDCLPDAAPRGPAAMVCRSDVATAVWLVEPTDQVHVQLQSPLDANQQTLRVFGHFMEKGVIRRARMRVHFAARVMGQDEIAELYHQFANSPLPLTA</sequence>
<dbReference type="OrthoDB" id="261242at2"/>
<dbReference type="RefSeq" id="WP_145079515.1">
    <property type="nucleotide sequence ID" value="NZ_CP036298.1"/>
</dbReference>
<dbReference type="AlphaFoldDB" id="A0A518G8S9"/>
<dbReference type="Proteomes" id="UP000318017">
    <property type="component" value="Chromosome"/>
</dbReference>
<proteinExistence type="predicted"/>
<organism evidence="1 2">
    <name type="scientific">Aureliella helgolandensis</name>
    <dbReference type="NCBI Taxonomy" id="2527968"/>
    <lineage>
        <taxon>Bacteria</taxon>
        <taxon>Pseudomonadati</taxon>
        <taxon>Planctomycetota</taxon>
        <taxon>Planctomycetia</taxon>
        <taxon>Pirellulales</taxon>
        <taxon>Pirellulaceae</taxon>
        <taxon>Aureliella</taxon>
    </lineage>
</organism>
<dbReference type="EMBL" id="CP036298">
    <property type="protein sequence ID" value="QDV25008.1"/>
    <property type="molecule type" value="Genomic_DNA"/>
</dbReference>
<protein>
    <submittedName>
        <fullName evidence="1">Uncharacterized protein</fullName>
    </submittedName>
</protein>
<evidence type="ECO:0000313" key="2">
    <source>
        <dbReference type="Proteomes" id="UP000318017"/>
    </source>
</evidence>
<reference evidence="1 2" key="1">
    <citation type="submission" date="2019-02" db="EMBL/GenBank/DDBJ databases">
        <title>Deep-cultivation of Planctomycetes and their phenomic and genomic characterization uncovers novel biology.</title>
        <authorList>
            <person name="Wiegand S."/>
            <person name="Jogler M."/>
            <person name="Boedeker C."/>
            <person name="Pinto D."/>
            <person name="Vollmers J."/>
            <person name="Rivas-Marin E."/>
            <person name="Kohn T."/>
            <person name="Peeters S.H."/>
            <person name="Heuer A."/>
            <person name="Rast P."/>
            <person name="Oberbeckmann S."/>
            <person name="Bunk B."/>
            <person name="Jeske O."/>
            <person name="Meyerdierks A."/>
            <person name="Storesund J.E."/>
            <person name="Kallscheuer N."/>
            <person name="Luecker S."/>
            <person name="Lage O.M."/>
            <person name="Pohl T."/>
            <person name="Merkel B.J."/>
            <person name="Hornburger P."/>
            <person name="Mueller R.-W."/>
            <person name="Bruemmer F."/>
            <person name="Labrenz M."/>
            <person name="Spormann A.M."/>
            <person name="Op den Camp H."/>
            <person name="Overmann J."/>
            <person name="Amann R."/>
            <person name="Jetten M.S.M."/>
            <person name="Mascher T."/>
            <person name="Medema M.H."/>
            <person name="Devos D.P."/>
            <person name="Kaster A.-K."/>
            <person name="Ovreas L."/>
            <person name="Rohde M."/>
            <person name="Galperin M.Y."/>
            <person name="Jogler C."/>
        </authorList>
    </citation>
    <scope>NUCLEOTIDE SEQUENCE [LARGE SCALE GENOMIC DNA]</scope>
    <source>
        <strain evidence="1 2">Q31a</strain>
    </source>
</reference>
<evidence type="ECO:0000313" key="1">
    <source>
        <dbReference type="EMBL" id="QDV25008.1"/>
    </source>
</evidence>
<gene>
    <name evidence="1" type="ORF">Q31a_33300</name>
</gene>